<sequence>ALRTKLASLRAERDSTTSASQKLLVASSRCPKIERQVAVHGKNVGPVEKGRAGRLQEAQQRLRLQPQLEQ</sequence>
<dbReference type="EMBL" id="CAUYUJ010015376">
    <property type="protein sequence ID" value="CAK0853133.1"/>
    <property type="molecule type" value="Genomic_DNA"/>
</dbReference>
<accession>A0ABN9U3B7</accession>
<feature type="non-terminal residue" evidence="1">
    <location>
        <position position="1"/>
    </location>
</feature>
<comment type="caution">
    <text evidence="1">The sequence shown here is derived from an EMBL/GenBank/DDBJ whole genome shotgun (WGS) entry which is preliminary data.</text>
</comment>
<organism evidence="1 2">
    <name type="scientific">Prorocentrum cordatum</name>
    <dbReference type="NCBI Taxonomy" id="2364126"/>
    <lineage>
        <taxon>Eukaryota</taxon>
        <taxon>Sar</taxon>
        <taxon>Alveolata</taxon>
        <taxon>Dinophyceae</taxon>
        <taxon>Prorocentrales</taxon>
        <taxon>Prorocentraceae</taxon>
        <taxon>Prorocentrum</taxon>
    </lineage>
</organism>
<evidence type="ECO:0000313" key="2">
    <source>
        <dbReference type="Proteomes" id="UP001189429"/>
    </source>
</evidence>
<protein>
    <submittedName>
        <fullName evidence="1">Uncharacterized protein</fullName>
    </submittedName>
</protein>
<gene>
    <name evidence="1" type="ORF">PCOR1329_LOCUS44723</name>
</gene>
<reference evidence="1" key="1">
    <citation type="submission" date="2023-10" db="EMBL/GenBank/DDBJ databases">
        <authorList>
            <person name="Chen Y."/>
            <person name="Shah S."/>
            <person name="Dougan E. K."/>
            <person name="Thang M."/>
            <person name="Chan C."/>
        </authorList>
    </citation>
    <scope>NUCLEOTIDE SEQUENCE [LARGE SCALE GENOMIC DNA]</scope>
</reference>
<evidence type="ECO:0000313" key="1">
    <source>
        <dbReference type="EMBL" id="CAK0853133.1"/>
    </source>
</evidence>
<keyword evidence="2" id="KW-1185">Reference proteome</keyword>
<dbReference type="Proteomes" id="UP001189429">
    <property type="component" value="Unassembled WGS sequence"/>
</dbReference>
<feature type="non-terminal residue" evidence="1">
    <location>
        <position position="70"/>
    </location>
</feature>
<name>A0ABN9U3B7_9DINO</name>
<proteinExistence type="predicted"/>